<dbReference type="PANTHER" id="PTHR38166:SF1">
    <property type="entry name" value="C2H2-TYPE DOMAIN-CONTAINING PROTEIN"/>
    <property type="match status" value="1"/>
</dbReference>
<comment type="caution">
    <text evidence="2">The sequence shown here is derived from an EMBL/GenBank/DDBJ whole genome shotgun (WGS) entry which is preliminary data.</text>
</comment>
<dbReference type="EMBL" id="QAPF01000090">
    <property type="protein sequence ID" value="TEA17240.1"/>
    <property type="molecule type" value="Genomic_DNA"/>
</dbReference>
<name>A0A4R8TG17_9PEZI</name>
<feature type="region of interest" description="Disordered" evidence="1">
    <location>
        <begin position="1"/>
        <end position="21"/>
    </location>
</feature>
<dbReference type="PANTHER" id="PTHR38166">
    <property type="entry name" value="C2H2-TYPE DOMAIN-CONTAINING PROTEIN-RELATED"/>
    <property type="match status" value="1"/>
</dbReference>
<gene>
    <name evidence="2" type="ORF">C8034_v011569</name>
</gene>
<reference evidence="2 3" key="1">
    <citation type="submission" date="2018-11" db="EMBL/GenBank/DDBJ databases">
        <title>Genome sequence and assembly of Colletotrichum sidae.</title>
        <authorList>
            <person name="Gan P."/>
            <person name="Shirasu K."/>
        </authorList>
    </citation>
    <scope>NUCLEOTIDE SEQUENCE [LARGE SCALE GENOMIC DNA]</scope>
    <source>
        <strain evidence="2 3">CBS 518.97</strain>
    </source>
</reference>
<protein>
    <recommendedName>
        <fullName evidence="4">C2H2-type domain-containing protein</fullName>
    </recommendedName>
</protein>
<dbReference type="Proteomes" id="UP000295604">
    <property type="component" value="Unassembled WGS sequence"/>
</dbReference>
<dbReference type="AlphaFoldDB" id="A0A4R8TG17"/>
<proteinExistence type="predicted"/>
<keyword evidence="3" id="KW-1185">Reference proteome</keyword>
<evidence type="ECO:0000313" key="2">
    <source>
        <dbReference type="EMBL" id="TEA17240.1"/>
    </source>
</evidence>
<evidence type="ECO:0008006" key="4">
    <source>
        <dbReference type="Google" id="ProtNLM"/>
    </source>
</evidence>
<evidence type="ECO:0000313" key="3">
    <source>
        <dbReference type="Proteomes" id="UP000295604"/>
    </source>
</evidence>
<accession>A0A4R8TG17</accession>
<evidence type="ECO:0000256" key="1">
    <source>
        <dbReference type="SAM" id="MobiDB-lite"/>
    </source>
</evidence>
<sequence length="507" mass="57765">MPTSTVQWHNQLQDSQGRTTLRNPPCISGWSVKELSQDHIEALRRALEEFDKPRNPTSTRCYGGSIKSPLSLNVSDSTSQFNAETTGDDCKSWPYWVHVNPSESLTDDSSTVTMDIRSSSGSWVYVNDAIDSGREKSSLPTECHGVQSSLLDSETQFPASYVIASLSSMEQIEWIPSKDASKHILSWMNTAVESQQSQRDAGISSRVDVNGADLGLNASDDRCSVASPQSSSGRVDKWRHYDEWTSLDSSLDSEHPLLMLRDPIIEKALRQFSSWRVQSLRRTNFTEDHSRDDDLSASRGPSARKRMRDEYACPYYKSNPAKYAACLKNSRLGTIRDVRDHVWQQHRLPFYCPVCKKDFRTASGRDRHIVSRNCMLSDDFPFEGVSEDQRRLLLRRRKNLKPGDQWLQIWKLLFPNRPPPKSSLLKDAVGQEVVAFRHFWRREGETIIHNFLSGRDLTSWDRRCEERDLASLYTAVFRGAVDIMVERISPAPSTRTEISHLSDTLAI</sequence>
<organism evidence="2 3">
    <name type="scientific">Colletotrichum sidae</name>
    <dbReference type="NCBI Taxonomy" id="1347389"/>
    <lineage>
        <taxon>Eukaryota</taxon>
        <taxon>Fungi</taxon>
        <taxon>Dikarya</taxon>
        <taxon>Ascomycota</taxon>
        <taxon>Pezizomycotina</taxon>
        <taxon>Sordariomycetes</taxon>
        <taxon>Hypocreomycetidae</taxon>
        <taxon>Glomerellales</taxon>
        <taxon>Glomerellaceae</taxon>
        <taxon>Colletotrichum</taxon>
        <taxon>Colletotrichum orbiculare species complex</taxon>
    </lineage>
</organism>